<accession>Q1I3D6</accession>
<dbReference type="Proteomes" id="UP000000658">
    <property type="component" value="Chromosome"/>
</dbReference>
<protein>
    <submittedName>
        <fullName evidence="1">Uncharacterized protein</fullName>
    </submittedName>
</protein>
<evidence type="ECO:0000313" key="1">
    <source>
        <dbReference type="EMBL" id="CAK17850.1"/>
    </source>
</evidence>
<gene>
    <name evidence="1" type="ordered locus">PSEEN5225</name>
</gene>
<dbReference type="HOGENOM" id="CLU_2452282_0_0_6"/>
<dbReference type="KEGG" id="pen:PSEEN5225"/>
<name>Q1I3D6_PSEE4</name>
<dbReference type="EMBL" id="CT573326">
    <property type="protein sequence ID" value="CAK17850.1"/>
    <property type="molecule type" value="Genomic_DNA"/>
</dbReference>
<evidence type="ECO:0000313" key="2">
    <source>
        <dbReference type="Proteomes" id="UP000000658"/>
    </source>
</evidence>
<reference evidence="1 2" key="1">
    <citation type="journal article" date="2006" name="Nat. Biotechnol.">
        <title>Complete genome sequence of the entomopathogenic and metabolically versatile soil bacterium Pseudomonas entomophila.</title>
        <authorList>
            <person name="Vodovar N."/>
            <person name="Vallenet D."/>
            <person name="Cruveiller S."/>
            <person name="Rouy Z."/>
            <person name="Barbe V."/>
            <person name="Acosta C."/>
            <person name="Cattolico L."/>
            <person name="Jubin C."/>
            <person name="Lajus A."/>
            <person name="Segurens B."/>
            <person name="Vacherie B."/>
            <person name="Wincker P."/>
            <person name="Weissenbach J."/>
            <person name="Lemaitre B."/>
            <person name="Medigue C."/>
            <person name="Boccard F."/>
        </authorList>
    </citation>
    <scope>NUCLEOTIDE SEQUENCE [LARGE SCALE GENOMIC DNA]</scope>
    <source>
        <strain evidence="1 2">L48</strain>
    </source>
</reference>
<sequence length="89" mass="9763">MAWVATGARWSALQGAHGVSRFVSFEITNHRHYVVSVDHIIAMYPLAQERNFNKGGIVLIRGMGKEGGNVALELSGVEVRKLQKALMEG</sequence>
<proteinExistence type="predicted"/>
<organism evidence="1 2">
    <name type="scientific">Pseudomonas entomophila (strain L48)</name>
    <dbReference type="NCBI Taxonomy" id="384676"/>
    <lineage>
        <taxon>Bacteria</taxon>
        <taxon>Pseudomonadati</taxon>
        <taxon>Pseudomonadota</taxon>
        <taxon>Gammaproteobacteria</taxon>
        <taxon>Pseudomonadales</taxon>
        <taxon>Pseudomonadaceae</taxon>
        <taxon>Pseudomonas</taxon>
    </lineage>
</organism>
<dbReference type="AlphaFoldDB" id="Q1I3D6"/>